<gene>
    <name evidence="1" type="ORF">IEE83_12340</name>
</gene>
<reference evidence="2" key="1">
    <citation type="submission" date="2023-07" db="EMBL/GenBank/DDBJ databases">
        <title>Dyadobacter sp. nov 'subterranea' isolated from contaminted grondwater.</title>
        <authorList>
            <person name="Szabo I."/>
            <person name="Al-Omari J."/>
            <person name="Szerdahelyi S.G."/>
            <person name="Rado J."/>
        </authorList>
    </citation>
    <scope>NUCLEOTIDE SEQUENCE [LARGE SCALE GENOMIC DNA]</scope>
    <source>
        <strain evidence="2">UP-52</strain>
    </source>
</reference>
<sequence length="141" mass="16174">MKESIKIIPAKNKVVIRIFRQQPAAGSRLSCDVHFELRSLCDIPILIFKLSHGGEVIAVPVHFKKISTWPDLQTLPLHLQFFDLNEEVVFFEKQILLSRQETASITENRSEQLKMKSRQIDAIADFIYSDYVGFAQLAESL</sequence>
<dbReference type="RefSeq" id="WP_194120863.1">
    <property type="nucleotide sequence ID" value="NZ_JACYGY010000001.1"/>
</dbReference>
<dbReference type="Proteomes" id="UP000634134">
    <property type="component" value="Unassembled WGS sequence"/>
</dbReference>
<evidence type="ECO:0000313" key="2">
    <source>
        <dbReference type="Proteomes" id="UP000634134"/>
    </source>
</evidence>
<name>A0ABR9WB10_9BACT</name>
<comment type="caution">
    <text evidence="1">The sequence shown here is derived from an EMBL/GenBank/DDBJ whole genome shotgun (WGS) entry which is preliminary data.</text>
</comment>
<protein>
    <submittedName>
        <fullName evidence="1">Uncharacterized protein</fullName>
    </submittedName>
</protein>
<evidence type="ECO:0000313" key="1">
    <source>
        <dbReference type="EMBL" id="MBE9462674.1"/>
    </source>
</evidence>
<dbReference type="EMBL" id="JACYGY010000001">
    <property type="protein sequence ID" value="MBE9462674.1"/>
    <property type="molecule type" value="Genomic_DNA"/>
</dbReference>
<organism evidence="1 2">
    <name type="scientific">Dyadobacter subterraneus</name>
    <dbReference type="NCBI Taxonomy" id="2773304"/>
    <lineage>
        <taxon>Bacteria</taxon>
        <taxon>Pseudomonadati</taxon>
        <taxon>Bacteroidota</taxon>
        <taxon>Cytophagia</taxon>
        <taxon>Cytophagales</taxon>
        <taxon>Spirosomataceae</taxon>
        <taxon>Dyadobacter</taxon>
    </lineage>
</organism>
<keyword evidence="2" id="KW-1185">Reference proteome</keyword>
<proteinExistence type="predicted"/>
<accession>A0ABR9WB10</accession>